<name>A0A7W7RAH5_KITKI</name>
<sequence>MPPGAAGGTCPRRQPQLVGEPFPLRGSPSGTSGSRHPPTATRTTTRSTSNRRNQTNAPEVRLSTLPLEQPSASALCSTKRPGSDDARAARTEATPPSNGSP</sequence>
<accession>A0A7W7RAH5</accession>
<evidence type="ECO:0000313" key="3">
    <source>
        <dbReference type="Proteomes" id="UP000540506"/>
    </source>
</evidence>
<proteinExistence type="predicted"/>
<comment type="caution">
    <text evidence="2">The sequence shown here is derived from an EMBL/GenBank/DDBJ whole genome shotgun (WGS) entry which is preliminary data.</text>
</comment>
<organism evidence="2 3">
    <name type="scientific">Kitasatospora kifunensis</name>
    <name type="common">Streptomyces kifunensis</name>
    <dbReference type="NCBI Taxonomy" id="58351"/>
    <lineage>
        <taxon>Bacteria</taxon>
        <taxon>Bacillati</taxon>
        <taxon>Actinomycetota</taxon>
        <taxon>Actinomycetes</taxon>
        <taxon>Kitasatosporales</taxon>
        <taxon>Streptomycetaceae</taxon>
        <taxon>Kitasatospora</taxon>
    </lineage>
</organism>
<dbReference type="Proteomes" id="UP000540506">
    <property type="component" value="Unassembled WGS sequence"/>
</dbReference>
<feature type="region of interest" description="Disordered" evidence="1">
    <location>
        <begin position="1"/>
        <end position="101"/>
    </location>
</feature>
<evidence type="ECO:0000313" key="2">
    <source>
        <dbReference type="EMBL" id="MBB4928339.1"/>
    </source>
</evidence>
<reference evidence="2 3" key="1">
    <citation type="submission" date="2020-08" db="EMBL/GenBank/DDBJ databases">
        <title>Sequencing the genomes of 1000 actinobacteria strains.</title>
        <authorList>
            <person name="Klenk H.-P."/>
        </authorList>
    </citation>
    <scope>NUCLEOTIDE SEQUENCE [LARGE SCALE GENOMIC DNA]</scope>
    <source>
        <strain evidence="2 3">DSM 41654</strain>
    </source>
</reference>
<feature type="compositionally biased region" description="Low complexity" evidence="1">
    <location>
        <begin position="39"/>
        <end position="57"/>
    </location>
</feature>
<dbReference type="EMBL" id="JACHJV010000003">
    <property type="protein sequence ID" value="MBB4928339.1"/>
    <property type="molecule type" value="Genomic_DNA"/>
</dbReference>
<feature type="compositionally biased region" description="Basic and acidic residues" evidence="1">
    <location>
        <begin position="81"/>
        <end position="90"/>
    </location>
</feature>
<gene>
    <name evidence="2" type="ORF">FHR34_007436</name>
</gene>
<protein>
    <submittedName>
        <fullName evidence="2">Uncharacterized protein</fullName>
    </submittedName>
</protein>
<keyword evidence="3" id="KW-1185">Reference proteome</keyword>
<dbReference type="AlphaFoldDB" id="A0A7W7RAH5"/>
<evidence type="ECO:0000256" key="1">
    <source>
        <dbReference type="SAM" id="MobiDB-lite"/>
    </source>
</evidence>